<keyword evidence="10" id="KW-1185">Reference proteome</keyword>
<evidence type="ECO:0000256" key="4">
    <source>
        <dbReference type="ARBA" id="ARBA00022691"/>
    </source>
</evidence>
<keyword evidence="3" id="KW-0808">Transferase</keyword>
<evidence type="ECO:0000256" key="2">
    <source>
        <dbReference type="ARBA" id="ARBA00022603"/>
    </source>
</evidence>
<dbReference type="PANTHER" id="PTHR46024:SF3">
    <property type="entry name" value="HISTONE-LYSINE N-METHYLTRANSFERASE SETDB2"/>
    <property type="match status" value="1"/>
</dbReference>
<accession>A0A9F2RAA6</accession>
<keyword evidence="6" id="KW-0539">Nucleus</keyword>
<evidence type="ECO:0000256" key="6">
    <source>
        <dbReference type="ARBA" id="ARBA00023242"/>
    </source>
</evidence>
<evidence type="ECO:0000313" key="10">
    <source>
        <dbReference type="Proteomes" id="UP000695026"/>
    </source>
</evidence>
<dbReference type="RefSeq" id="XP_007440488.1">
    <property type="nucleotide sequence ID" value="XM_007440426.2"/>
</dbReference>
<protein>
    <submittedName>
        <fullName evidence="11">Histone-lysine N-methyltransferase SETDB2 isoform X1</fullName>
    </submittedName>
</protein>
<feature type="domain" description="Post-SET" evidence="9">
    <location>
        <begin position="333"/>
        <end position="349"/>
    </location>
</feature>
<feature type="compositionally biased region" description="Polar residues" evidence="7">
    <location>
        <begin position="194"/>
        <end position="209"/>
    </location>
</feature>
<feature type="domain" description="SET" evidence="8">
    <location>
        <begin position="13"/>
        <end position="324"/>
    </location>
</feature>
<evidence type="ECO:0000259" key="9">
    <source>
        <dbReference type="PROSITE" id="PS50868"/>
    </source>
</evidence>
<feature type="region of interest" description="Disordered" evidence="7">
    <location>
        <begin position="146"/>
        <end position="179"/>
    </location>
</feature>
<dbReference type="InterPro" id="IPR003616">
    <property type="entry name" value="Post-SET_dom"/>
</dbReference>
<dbReference type="GO" id="GO:0046974">
    <property type="term" value="F:histone H3K9 methyltransferase activity"/>
    <property type="evidence" value="ECO:0007669"/>
    <property type="project" value="TreeGrafter"/>
</dbReference>
<keyword evidence="4" id="KW-0949">S-adenosyl-L-methionine</keyword>
<dbReference type="SUPFAM" id="SSF82199">
    <property type="entry name" value="SET domain"/>
    <property type="match status" value="1"/>
</dbReference>
<dbReference type="Gene3D" id="2.170.270.10">
    <property type="entry name" value="SET domain"/>
    <property type="match status" value="2"/>
</dbReference>
<dbReference type="OMA" id="ILMERSC"/>
<feature type="compositionally biased region" description="Basic and acidic residues" evidence="7">
    <location>
        <begin position="214"/>
        <end position="236"/>
    </location>
</feature>
<proteinExistence type="predicted"/>
<evidence type="ECO:0000256" key="3">
    <source>
        <dbReference type="ARBA" id="ARBA00022679"/>
    </source>
</evidence>
<sequence length="349" mass="39701">MCQNRLVQHGLQVRLQVFGTEKKGWGVRCLDDIDKGTFVCTYAGRLMTRDESCQVKNSGEIEEEDTKNSSQTLFSRKRKLDTVCSDSENEFIQDTGRQQSSYLNAESQPNIIQNYSSYKNCNTQALARLKTKRSILQRHRQELGITDASSDEDESSLFQMSGTRRITPATQKGDEQSSLQGRLGELVNTIQSESNTDSYKENLLSNASLKSKPPKQDDRGIKKQHKDLLWSDDPKKGKIQRNRQELAYIKEAAEIETCPKDKENPCLLDATREGNVGRFLNHSCSPNLFVQSVFVETHNRNFPWVAFFTKRHVKAGTELTWDYGYKAGSMPETETTCQCGSLKCRKKIL</sequence>
<dbReference type="GeneID" id="103067345"/>
<dbReference type="GO" id="GO:0070828">
    <property type="term" value="P:heterochromatin organization"/>
    <property type="evidence" value="ECO:0007669"/>
    <property type="project" value="TreeGrafter"/>
</dbReference>
<keyword evidence="5" id="KW-0156">Chromatin regulator</keyword>
<feature type="region of interest" description="Disordered" evidence="7">
    <location>
        <begin position="194"/>
        <end position="236"/>
    </location>
</feature>
<dbReference type="GO" id="GO:0010629">
    <property type="term" value="P:negative regulation of gene expression"/>
    <property type="evidence" value="ECO:0007669"/>
    <property type="project" value="TreeGrafter"/>
</dbReference>
<dbReference type="PROSITE" id="PS50280">
    <property type="entry name" value="SET"/>
    <property type="match status" value="1"/>
</dbReference>
<dbReference type="GO" id="GO:0032259">
    <property type="term" value="P:methylation"/>
    <property type="evidence" value="ECO:0007669"/>
    <property type="project" value="UniProtKB-KW"/>
</dbReference>
<evidence type="ECO:0000313" key="11">
    <source>
        <dbReference type="RefSeq" id="XP_007440488.1"/>
    </source>
</evidence>
<gene>
    <name evidence="11" type="primary">LOC103067345</name>
</gene>
<name>A0A9F2RAA6_PYTBI</name>
<comment type="subcellular location">
    <subcellularLocation>
        <location evidence="1">Nucleus</location>
    </subcellularLocation>
</comment>
<dbReference type="PROSITE" id="PS50868">
    <property type="entry name" value="POST_SET"/>
    <property type="match status" value="1"/>
</dbReference>
<dbReference type="PANTHER" id="PTHR46024">
    <property type="entry name" value="HISTONE-LYSINE N-METHYLTRANSFERASE EGGLESS"/>
    <property type="match status" value="1"/>
</dbReference>
<dbReference type="InterPro" id="IPR051516">
    <property type="entry name" value="SETDB_methyltransferase"/>
</dbReference>
<dbReference type="AlphaFoldDB" id="A0A9F2RAA6"/>
<evidence type="ECO:0000256" key="5">
    <source>
        <dbReference type="ARBA" id="ARBA00022853"/>
    </source>
</evidence>
<keyword evidence="2" id="KW-0489">Methyltransferase</keyword>
<dbReference type="Pfam" id="PF00856">
    <property type="entry name" value="SET"/>
    <property type="match status" value="1"/>
</dbReference>
<dbReference type="InterPro" id="IPR046341">
    <property type="entry name" value="SET_dom_sf"/>
</dbReference>
<evidence type="ECO:0000259" key="8">
    <source>
        <dbReference type="PROSITE" id="PS50280"/>
    </source>
</evidence>
<reference evidence="11" key="1">
    <citation type="submission" date="2025-08" db="UniProtKB">
        <authorList>
            <consortium name="RefSeq"/>
        </authorList>
    </citation>
    <scope>IDENTIFICATION</scope>
    <source>
        <tissue evidence="11">Liver</tissue>
    </source>
</reference>
<dbReference type="SMART" id="SM00317">
    <property type="entry name" value="SET"/>
    <property type="match status" value="1"/>
</dbReference>
<dbReference type="Proteomes" id="UP000695026">
    <property type="component" value="Unplaced"/>
</dbReference>
<dbReference type="InterPro" id="IPR001214">
    <property type="entry name" value="SET_dom"/>
</dbReference>
<dbReference type="OrthoDB" id="5792673at2759"/>
<dbReference type="GO" id="GO:0005634">
    <property type="term" value="C:nucleus"/>
    <property type="evidence" value="ECO:0007669"/>
    <property type="project" value="UniProtKB-SubCell"/>
</dbReference>
<evidence type="ECO:0000256" key="7">
    <source>
        <dbReference type="SAM" id="MobiDB-lite"/>
    </source>
</evidence>
<feature type="compositionally biased region" description="Polar residues" evidence="7">
    <location>
        <begin position="156"/>
        <end position="179"/>
    </location>
</feature>
<evidence type="ECO:0000256" key="1">
    <source>
        <dbReference type="ARBA" id="ARBA00004123"/>
    </source>
</evidence>
<organism evidence="10 11">
    <name type="scientific">Python bivittatus</name>
    <name type="common">Burmese python</name>
    <name type="synonym">Python molurus bivittatus</name>
    <dbReference type="NCBI Taxonomy" id="176946"/>
    <lineage>
        <taxon>Eukaryota</taxon>
        <taxon>Metazoa</taxon>
        <taxon>Chordata</taxon>
        <taxon>Craniata</taxon>
        <taxon>Vertebrata</taxon>
        <taxon>Euteleostomi</taxon>
        <taxon>Lepidosauria</taxon>
        <taxon>Squamata</taxon>
        <taxon>Bifurcata</taxon>
        <taxon>Unidentata</taxon>
        <taxon>Episquamata</taxon>
        <taxon>Toxicofera</taxon>
        <taxon>Serpentes</taxon>
        <taxon>Henophidia</taxon>
        <taxon>Pythonidae</taxon>
        <taxon>Python</taxon>
    </lineage>
</organism>
<dbReference type="KEGG" id="pbi:103067345"/>